<dbReference type="SUPFAM" id="SSF160214">
    <property type="entry name" value="FlaG-like"/>
    <property type="match status" value="1"/>
</dbReference>
<dbReference type="Proteomes" id="UP000504844">
    <property type="component" value="Chromosome"/>
</dbReference>
<accession>A0A6M8SSD0</accession>
<keyword evidence="2" id="KW-0282">Flagellum</keyword>
<reference evidence="2 3" key="1">
    <citation type="submission" date="2020-05" db="EMBL/GenBank/DDBJ databases">
        <title>Complete genome sequence of Deefgea sp. D17.</title>
        <authorList>
            <person name="Bae J.-W."/>
            <person name="Han J.E."/>
        </authorList>
    </citation>
    <scope>NUCLEOTIDE SEQUENCE [LARGE SCALE GENOMIC DNA]</scope>
    <source>
        <strain evidence="2 3">D17</strain>
    </source>
</reference>
<feature type="compositionally biased region" description="Low complexity" evidence="1">
    <location>
        <begin position="15"/>
        <end position="34"/>
    </location>
</feature>
<proteinExistence type="predicted"/>
<evidence type="ECO:0000256" key="1">
    <source>
        <dbReference type="SAM" id="MobiDB-lite"/>
    </source>
</evidence>
<dbReference type="AlphaFoldDB" id="A0A6M8SSD0"/>
<sequence length="108" mass="11519">MKVAATDAAVVQSTQQTTVANSAASTTMTSSTSSDPQLLNQSVDKLNKMVQGLANGLQFSVDEESKVPVVKLVDLDTKEVIRQIPTEEAISIAQAIDRFQGLLVKEKA</sequence>
<dbReference type="Pfam" id="PF03646">
    <property type="entry name" value="FlaG"/>
    <property type="match status" value="1"/>
</dbReference>
<keyword evidence="2" id="KW-0966">Cell projection</keyword>
<evidence type="ECO:0000313" key="3">
    <source>
        <dbReference type="Proteomes" id="UP000504844"/>
    </source>
</evidence>
<name>A0A6M8SSD0_9NEIS</name>
<dbReference type="EMBL" id="CP054143">
    <property type="protein sequence ID" value="QKJ68232.1"/>
    <property type="molecule type" value="Genomic_DNA"/>
</dbReference>
<organism evidence="2 3">
    <name type="scientific">Deefgea piscis</name>
    <dbReference type="NCBI Taxonomy" id="2739061"/>
    <lineage>
        <taxon>Bacteria</taxon>
        <taxon>Pseudomonadati</taxon>
        <taxon>Pseudomonadota</taxon>
        <taxon>Betaproteobacteria</taxon>
        <taxon>Neisseriales</taxon>
        <taxon>Chitinibacteraceae</taxon>
        <taxon>Deefgea</taxon>
    </lineage>
</organism>
<dbReference type="PANTHER" id="PTHR37166">
    <property type="entry name" value="PROTEIN FLAG"/>
    <property type="match status" value="1"/>
</dbReference>
<gene>
    <name evidence="2" type="ORF">HQN60_14820</name>
</gene>
<dbReference type="PANTHER" id="PTHR37166:SF1">
    <property type="entry name" value="PROTEIN FLAG"/>
    <property type="match status" value="1"/>
</dbReference>
<evidence type="ECO:0000313" key="2">
    <source>
        <dbReference type="EMBL" id="QKJ68232.1"/>
    </source>
</evidence>
<keyword evidence="2" id="KW-0969">Cilium</keyword>
<keyword evidence="3" id="KW-1185">Reference proteome</keyword>
<dbReference type="KEGG" id="dee:HQN60_14820"/>
<dbReference type="Gene3D" id="3.30.160.170">
    <property type="entry name" value="FlaG-like"/>
    <property type="match status" value="1"/>
</dbReference>
<dbReference type="InterPro" id="IPR035924">
    <property type="entry name" value="FlaG-like_sf"/>
</dbReference>
<protein>
    <submittedName>
        <fullName evidence="2">Flagellar protein FlaG</fullName>
    </submittedName>
</protein>
<feature type="region of interest" description="Disordered" evidence="1">
    <location>
        <begin position="15"/>
        <end position="37"/>
    </location>
</feature>
<dbReference type="InterPro" id="IPR005186">
    <property type="entry name" value="FlaG"/>
</dbReference>